<gene>
    <name evidence="1" type="ORF">KI387_032256</name>
</gene>
<comment type="caution">
    <text evidence="1">The sequence shown here is derived from an EMBL/GenBank/DDBJ whole genome shotgun (WGS) entry which is preliminary data.</text>
</comment>
<proteinExistence type="predicted"/>
<reference evidence="1 2" key="1">
    <citation type="journal article" date="2021" name="Nat. Plants">
        <title>The Taxus genome provides insights into paclitaxel biosynthesis.</title>
        <authorList>
            <person name="Xiong X."/>
            <person name="Gou J."/>
            <person name="Liao Q."/>
            <person name="Li Y."/>
            <person name="Zhou Q."/>
            <person name="Bi G."/>
            <person name="Li C."/>
            <person name="Du R."/>
            <person name="Wang X."/>
            <person name="Sun T."/>
            <person name="Guo L."/>
            <person name="Liang H."/>
            <person name="Lu P."/>
            <person name="Wu Y."/>
            <person name="Zhang Z."/>
            <person name="Ro D.K."/>
            <person name="Shang Y."/>
            <person name="Huang S."/>
            <person name="Yan J."/>
        </authorList>
    </citation>
    <scope>NUCLEOTIDE SEQUENCE [LARGE SCALE GENOMIC DNA]</scope>
    <source>
        <strain evidence="1">Ta-2019</strain>
    </source>
</reference>
<evidence type="ECO:0000313" key="2">
    <source>
        <dbReference type="Proteomes" id="UP000824469"/>
    </source>
</evidence>
<dbReference type="EMBL" id="JAHRHJ020003813">
    <property type="protein sequence ID" value="KAH9288139.1"/>
    <property type="molecule type" value="Genomic_DNA"/>
</dbReference>
<dbReference type="Proteomes" id="UP000824469">
    <property type="component" value="Unassembled WGS sequence"/>
</dbReference>
<feature type="non-terminal residue" evidence="1">
    <location>
        <position position="1"/>
    </location>
</feature>
<keyword evidence="2" id="KW-1185">Reference proteome</keyword>
<organism evidence="1 2">
    <name type="scientific">Taxus chinensis</name>
    <name type="common">Chinese yew</name>
    <name type="synonym">Taxus wallichiana var. chinensis</name>
    <dbReference type="NCBI Taxonomy" id="29808"/>
    <lineage>
        <taxon>Eukaryota</taxon>
        <taxon>Viridiplantae</taxon>
        <taxon>Streptophyta</taxon>
        <taxon>Embryophyta</taxon>
        <taxon>Tracheophyta</taxon>
        <taxon>Spermatophyta</taxon>
        <taxon>Pinopsida</taxon>
        <taxon>Pinidae</taxon>
        <taxon>Conifers II</taxon>
        <taxon>Cupressales</taxon>
        <taxon>Taxaceae</taxon>
        <taxon>Taxus</taxon>
    </lineage>
</organism>
<protein>
    <submittedName>
        <fullName evidence="1">Uncharacterized protein</fullName>
    </submittedName>
</protein>
<accession>A0AA38C1F6</accession>
<sequence length="136" mass="15298">AATAWKTRENPIKTIHESNKVDIESSEWETGSEIDVNTVDLETATREVNRQRKSMKDHKQIPLNADLNRSRRKIDSTSEMISLLTSEVRVSNAVSPILKGNLEVVLDVDDENKADWSTVCRKSFRGFRGGGARRGT</sequence>
<dbReference type="AlphaFoldDB" id="A0AA38C1F6"/>
<evidence type="ECO:0000313" key="1">
    <source>
        <dbReference type="EMBL" id="KAH9288139.1"/>
    </source>
</evidence>
<name>A0AA38C1F6_TAXCH</name>